<accession>D7CV31</accession>
<dbReference type="RefSeq" id="WP_013179217.1">
    <property type="nucleotide sequence ID" value="NC_014221.1"/>
</dbReference>
<dbReference type="HOGENOM" id="CLU_105066_3_1_0"/>
<dbReference type="Proteomes" id="UP000000379">
    <property type="component" value="Chromosome"/>
</dbReference>
<evidence type="ECO:0000256" key="3">
    <source>
        <dbReference type="RuleBase" id="RU003939"/>
    </source>
</evidence>
<dbReference type="InterPro" id="IPR000119">
    <property type="entry name" value="Hist_DNA-bd"/>
</dbReference>
<dbReference type="GO" id="GO:0003677">
    <property type="term" value="F:DNA binding"/>
    <property type="evidence" value="ECO:0007669"/>
    <property type="project" value="UniProtKB-KW"/>
</dbReference>
<keyword evidence="5" id="KW-1185">Reference proteome</keyword>
<dbReference type="InterPro" id="IPR020816">
    <property type="entry name" value="Histone-like_DNA-bd_CS"/>
</dbReference>
<evidence type="ECO:0000256" key="2">
    <source>
        <dbReference type="ARBA" id="ARBA00023125"/>
    </source>
</evidence>
<dbReference type="SUPFAM" id="SSF47729">
    <property type="entry name" value="IHF-like DNA-binding proteins"/>
    <property type="match status" value="1"/>
</dbReference>
<evidence type="ECO:0000313" key="4">
    <source>
        <dbReference type="EMBL" id="ADI15858.1"/>
    </source>
</evidence>
<keyword evidence="2 4" id="KW-0238">DNA-binding</keyword>
<reference evidence="4 5" key="2">
    <citation type="journal article" date="2011" name="Stand. Genomic Sci.">
        <title>Complete genome sequence of Truepera radiovictrix type strain (RQ-24).</title>
        <authorList>
            <person name="Ivanova N."/>
            <person name="Rohde C."/>
            <person name="Munk C."/>
            <person name="Nolan M."/>
            <person name="Lucas S."/>
            <person name="Del Rio T.G."/>
            <person name="Tice H."/>
            <person name="Deshpande S."/>
            <person name="Cheng J.F."/>
            <person name="Tapia R."/>
            <person name="Han C."/>
            <person name="Goodwin L."/>
            <person name="Pitluck S."/>
            <person name="Liolios K."/>
            <person name="Mavromatis K."/>
            <person name="Mikhailova N."/>
            <person name="Pati A."/>
            <person name="Chen A."/>
            <person name="Palaniappan K."/>
            <person name="Land M."/>
            <person name="Hauser L."/>
            <person name="Chang Y.J."/>
            <person name="Jeffries C.D."/>
            <person name="Brambilla E."/>
            <person name="Rohde M."/>
            <person name="Goker M."/>
            <person name="Tindall B.J."/>
            <person name="Woyke T."/>
            <person name="Bristow J."/>
            <person name="Eisen J.A."/>
            <person name="Markowitz V."/>
            <person name="Hugenholtz P."/>
            <person name="Kyrpides N.C."/>
            <person name="Klenk H.P."/>
            <person name="Lapidus A."/>
        </authorList>
    </citation>
    <scope>NUCLEOTIDE SEQUENCE [LARGE SCALE GENOMIC DNA]</scope>
    <source>
        <strain evidence="5">DSM 17093 / CIP 108686 / LMG 22925 / RQ-24</strain>
    </source>
</reference>
<keyword evidence="1" id="KW-0226">DNA condensation</keyword>
<dbReference type="PROSITE" id="PS00045">
    <property type="entry name" value="HISTONE_LIKE"/>
    <property type="match status" value="1"/>
</dbReference>
<sequence length="99" mass="10941">MAKAKTVSKADLVDKVAEDTGMRKKDVKTIVDTMIDQVSQHLNNGDKVQLTGFGTFEVRERRARTGVKPGTTERIEIPASKYPAFKPGKALKEKIEAHS</sequence>
<organism evidence="4 5">
    <name type="scientific">Truepera radiovictrix (strain DSM 17093 / CIP 108686 / LMG 22925 / RQ-24)</name>
    <dbReference type="NCBI Taxonomy" id="649638"/>
    <lineage>
        <taxon>Bacteria</taxon>
        <taxon>Thermotogati</taxon>
        <taxon>Deinococcota</taxon>
        <taxon>Deinococci</taxon>
        <taxon>Trueperales</taxon>
        <taxon>Trueperaceae</taxon>
        <taxon>Truepera</taxon>
    </lineage>
</organism>
<evidence type="ECO:0000313" key="5">
    <source>
        <dbReference type="Proteomes" id="UP000000379"/>
    </source>
</evidence>
<dbReference type="CDD" id="cd13831">
    <property type="entry name" value="HU"/>
    <property type="match status" value="1"/>
</dbReference>
<dbReference type="PANTHER" id="PTHR33175">
    <property type="entry name" value="DNA-BINDING PROTEIN HU"/>
    <property type="match status" value="1"/>
</dbReference>
<comment type="similarity">
    <text evidence="3">Belongs to the bacterial histone-like protein family.</text>
</comment>
<name>D7CV31_TRURR</name>
<reference evidence="5" key="1">
    <citation type="submission" date="2010-05" db="EMBL/GenBank/DDBJ databases">
        <title>The complete genome of Truepera radiovictris DSM 17093.</title>
        <authorList>
            <consortium name="US DOE Joint Genome Institute (JGI-PGF)"/>
            <person name="Lucas S."/>
            <person name="Copeland A."/>
            <person name="Lapidus A."/>
            <person name="Glavina del Rio T."/>
            <person name="Dalin E."/>
            <person name="Tice H."/>
            <person name="Bruce D."/>
            <person name="Goodwin L."/>
            <person name="Pitluck S."/>
            <person name="Kyrpides N."/>
            <person name="Mavromatis K."/>
            <person name="Ovchinnikova G."/>
            <person name="Munk A.C."/>
            <person name="Detter J.C."/>
            <person name="Han C."/>
            <person name="Tapia R."/>
            <person name="Land M."/>
            <person name="Hauser L."/>
            <person name="Markowitz V."/>
            <person name="Cheng J.-F."/>
            <person name="Hugenholtz P."/>
            <person name="Woyke T."/>
            <person name="Wu D."/>
            <person name="Tindall B."/>
            <person name="Pomrenke H.G."/>
            <person name="Brambilla E."/>
            <person name="Klenk H.-P."/>
            <person name="Eisen J.A."/>
        </authorList>
    </citation>
    <scope>NUCLEOTIDE SEQUENCE [LARGE SCALE GENOMIC DNA]</scope>
    <source>
        <strain evidence="5">DSM 17093 / CIP 108686 / LMG 22925 / RQ-24</strain>
    </source>
</reference>
<protein>
    <submittedName>
        <fullName evidence="4">Histone family protein DNA-binding protein</fullName>
    </submittedName>
</protein>
<dbReference type="eggNOG" id="COG0776">
    <property type="taxonomic scope" value="Bacteria"/>
</dbReference>
<dbReference type="KEGG" id="tra:Trad_2755"/>
<dbReference type="Gene3D" id="4.10.520.10">
    <property type="entry name" value="IHF-like DNA-binding proteins"/>
    <property type="match status" value="1"/>
</dbReference>
<dbReference type="GO" id="GO:0030261">
    <property type="term" value="P:chromosome condensation"/>
    <property type="evidence" value="ECO:0007669"/>
    <property type="project" value="UniProtKB-KW"/>
</dbReference>
<dbReference type="GO" id="GO:0030527">
    <property type="term" value="F:structural constituent of chromatin"/>
    <property type="evidence" value="ECO:0007669"/>
    <property type="project" value="InterPro"/>
</dbReference>
<dbReference type="EMBL" id="CP002049">
    <property type="protein sequence ID" value="ADI15858.1"/>
    <property type="molecule type" value="Genomic_DNA"/>
</dbReference>
<dbReference type="SMART" id="SM00411">
    <property type="entry name" value="BHL"/>
    <property type="match status" value="1"/>
</dbReference>
<dbReference type="Pfam" id="PF00216">
    <property type="entry name" value="Bac_DNA_binding"/>
    <property type="match status" value="1"/>
</dbReference>
<proteinExistence type="inferred from homology"/>
<dbReference type="PRINTS" id="PR01727">
    <property type="entry name" value="DNABINDINGHU"/>
</dbReference>
<dbReference type="STRING" id="649638.Trad_2755"/>
<dbReference type="AlphaFoldDB" id="D7CV31"/>
<dbReference type="InterPro" id="IPR010992">
    <property type="entry name" value="IHF-like_DNA-bd_dom_sf"/>
</dbReference>
<evidence type="ECO:0000256" key="1">
    <source>
        <dbReference type="ARBA" id="ARBA00023067"/>
    </source>
</evidence>
<gene>
    <name evidence="4" type="ordered locus">Trad_2755</name>
</gene>
<dbReference type="PANTHER" id="PTHR33175:SF3">
    <property type="entry name" value="DNA-BINDING PROTEIN HU-BETA"/>
    <property type="match status" value="1"/>
</dbReference>